<evidence type="ECO:0008006" key="5">
    <source>
        <dbReference type="Google" id="ProtNLM"/>
    </source>
</evidence>
<organism evidence="3 4">
    <name type="scientific">Piscinibacter koreensis</name>
    <dbReference type="NCBI Taxonomy" id="2742824"/>
    <lineage>
        <taxon>Bacteria</taxon>
        <taxon>Pseudomonadati</taxon>
        <taxon>Pseudomonadota</taxon>
        <taxon>Betaproteobacteria</taxon>
        <taxon>Burkholderiales</taxon>
        <taxon>Sphaerotilaceae</taxon>
        <taxon>Piscinibacter</taxon>
    </lineage>
</organism>
<sequence length="235" mass="25366">MTTTKAIGRTIALFAAGAGVLFGAHAAGNPGIYSCVDASGKKLTSDRPIAECQARDQRVLNPDGSVKRILPPTLTAEERADQEERERQEATARAARNDAIRRDRNLVQRYPNEAAHNKAREKALDDVRNSVRLSEQRVSLLTAERKPLLDEAEFYVGKPLPGKLKSALDANDAALAAQRALVQNQQQEVVRINAIYDAELARLKKLWAGAPAGSVGTPSVAMPAPAPVPARVGYK</sequence>
<protein>
    <recommendedName>
        <fullName evidence="5">DUF4124 domain-containing protein</fullName>
    </recommendedName>
</protein>
<feature type="signal peptide" evidence="2">
    <location>
        <begin position="1"/>
        <end position="26"/>
    </location>
</feature>
<evidence type="ECO:0000256" key="2">
    <source>
        <dbReference type="SAM" id="SignalP"/>
    </source>
</evidence>
<feature type="region of interest" description="Disordered" evidence="1">
    <location>
        <begin position="75"/>
        <end position="98"/>
    </location>
</feature>
<name>A0A7Y6NJS0_9BURK</name>
<dbReference type="PROSITE" id="PS51257">
    <property type="entry name" value="PROKAR_LIPOPROTEIN"/>
    <property type="match status" value="1"/>
</dbReference>
<dbReference type="EMBL" id="JABWMJ010000001">
    <property type="protein sequence ID" value="NUZ04437.1"/>
    <property type="molecule type" value="Genomic_DNA"/>
</dbReference>
<evidence type="ECO:0000313" key="4">
    <source>
        <dbReference type="Proteomes" id="UP000529637"/>
    </source>
</evidence>
<dbReference type="RefSeq" id="WP_176065380.1">
    <property type="nucleotide sequence ID" value="NZ_JABWMJ010000001.1"/>
</dbReference>
<keyword evidence="2" id="KW-0732">Signal</keyword>
<feature type="compositionally biased region" description="Basic and acidic residues" evidence="1">
    <location>
        <begin position="76"/>
        <end position="98"/>
    </location>
</feature>
<feature type="chain" id="PRO_5030963120" description="DUF4124 domain-containing protein" evidence="2">
    <location>
        <begin position="27"/>
        <end position="235"/>
    </location>
</feature>
<dbReference type="AlphaFoldDB" id="A0A7Y6NJS0"/>
<proteinExistence type="predicted"/>
<feature type="region of interest" description="Disordered" evidence="1">
    <location>
        <begin position="214"/>
        <end position="235"/>
    </location>
</feature>
<reference evidence="3 4" key="1">
    <citation type="submission" date="2020-06" db="EMBL/GenBank/DDBJ databases">
        <title>Schlegella sp. ID0723 isolated from air conditioner.</title>
        <authorList>
            <person name="Kim D.Y."/>
            <person name="Kim D.-U."/>
        </authorList>
    </citation>
    <scope>NUCLEOTIDE SEQUENCE [LARGE SCALE GENOMIC DNA]</scope>
    <source>
        <strain evidence="3 4">ID0723</strain>
    </source>
</reference>
<evidence type="ECO:0000256" key="1">
    <source>
        <dbReference type="SAM" id="MobiDB-lite"/>
    </source>
</evidence>
<comment type="caution">
    <text evidence="3">The sequence shown here is derived from an EMBL/GenBank/DDBJ whole genome shotgun (WGS) entry which is preliminary data.</text>
</comment>
<dbReference type="Proteomes" id="UP000529637">
    <property type="component" value="Unassembled WGS sequence"/>
</dbReference>
<evidence type="ECO:0000313" key="3">
    <source>
        <dbReference type="EMBL" id="NUZ04437.1"/>
    </source>
</evidence>
<accession>A0A7Y6NJS0</accession>
<keyword evidence="4" id="KW-1185">Reference proteome</keyword>
<gene>
    <name evidence="3" type="ORF">HQN59_01555</name>
</gene>